<dbReference type="CTD" id="6750214"/>
<dbReference type="Pfam" id="PF03959">
    <property type="entry name" value="FSH1"/>
    <property type="match status" value="1"/>
</dbReference>
<sequence>MADAKLKILCVHGYRQSDKIFAEKTGALRKGLKKLATFTYFTAPHQVLQDSDGNDCNDDGQFGWWFSKDNRTYSALHVADIDLGYHESLQAFRKFCLDTGPYDGVLGFSQGACMVSIICTLQQRQILDLPFNFKFAIIMAGFKSLLSPHLQFFTDQIVLPSLHVFGKADRVIPIELSQELAKNFKDPTLIIHEGGHFVPAAAPQRKAYMEFLQKFI</sequence>
<dbReference type="InterPro" id="IPR005645">
    <property type="entry name" value="FSH-like_dom"/>
</dbReference>
<dbReference type="HOGENOM" id="CLU_051938_2_3_1"/>
<dbReference type="GO" id="GO:0016787">
    <property type="term" value="F:hydrolase activity"/>
    <property type="evidence" value="ECO:0000318"/>
    <property type="project" value="GO_Central"/>
</dbReference>
<dbReference type="RefSeq" id="XP_002108258.1">
    <property type="nucleotide sequence ID" value="XM_002108222.1"/>
</dbReference>
<evidence type="ECO:0000256" key="1">
    <source>
        <dbReference type="ARBA" id="ARBA00005863"/>
    </source>
</evidence>
<evidence type="ECO:0000256" key="2">
    <source>
        <dbReference type="ARBA" id="ARBA00022801"/>
    </source>
</evidence>
<dbReference type="InterPro" id="IPR050593">
    <property type="entry name" value="LovG"/>
</dbReference>
<dbReference type="PANTHER" id="PTHR48070:SF6">
    <property type="entry name" value="ESTERASE OVCA2"/>
    <property type="match status" value="1"/>
</dbReference>
<protein>
    <recommendedName>
        <fullName evidence="3">Serine hydrolase domain-containing protein</fullName>
    </recommendedName>
</protein>
<keyword evidence="2" id="KW-0378">Hydrolase</keyword>
<dbReference type="PhylomeDB" id="B3RJ41"/>
<dbReference type="PANTHER" id="PTHR48070">
    <property type="entry name" value="ESTERASE OVCA2"/>
    <property type="match status" value="1"/>
</dbReference>
<dbReference type="InterPro" id="IPR029058">
    <property type="entry name" value="AB_hydrolase_fold"/>
</dbReference>
<dbReference type="STRING" id="10228.B3RJ41"/>
<dbReference type="OrthoDB" id="414698at2759"/>
<dbReference type="SUPFAM" id="SSF53474">
    <property type="entry name" value="alpha/beta-Hydrolases"/>
    <property type="match status" value="1"/>
</dbReference>
<dbReference type="Gene3D" id="3.40.50.1820">
    <property type="entry name" value="alpha/beta hydrolase"/>
    <property type="match status" value="1"/>
</dbReference>
<evidence type="ECO:0000313" key="4">
    <source>
        <dbReference type="EMBL" id="EDV29056.1"/>
    </source>
</evidence>
<gene>
    <name evidence="4" type="ORF">TRIADDRAFT_52561</name>
</gene>
<dbReference type="FunFam" id="3.40.50.1820:FF:000073">
    <property type="entry name" value="esterase OVCA2 isoform X6"/>
    <property type="match status" value="1"/>
</dbReference>
<dbReference type="OMA" id="EEPRGWW"/>
<keyword evidence="5" id="KW-1185">Reference proteome</keyword>
<dbReference type="eggNOG" id="KOG2551">
    <property type="taxonomic scope" value="Eukaryota"/>
</dbReference>
<dbReference type="KEGG" id="tad:TRIADDRAFT_52561"/>
<feature type="domain" description="Serine hydrolase" evidence="3">
    <location>
        <begin position="4"/>
        <end position="207"/>
    </location>
</feature>
<accession>B3RJ41</accession>
<dbReference type="GeneID" id="6750214"/>
<dbReference type="EMBL" id="DS985241">
    <property type="protein sequence ID" value="EDV29056.1"/>
    <property type="molecule type" value="Genomic_DNA"/>
</dbReference>
<dbReference type="AlphaFoldDB" id="B3RJ41"/>
<comment type="similarity">
    <text evidence="1">Belongs to the LovG family.</text>
</comment>
<name>B3RJ41_TRIAD</name>
<reference evidence="4 5" key="1">
    <citation type="journal article" date="2008" name="Nature">
        <title>The Trichoplax genome and the nature of placozoans.</title>
        <authorList>
            <person name="Srivastava M."/>
            <person name="Begovic E."/>
            <person name="Chapman J."/>
            <person name="Putnam N.H."/>
            <person name="Hellsten U."/>
            <person name="Kawashima T."/>
            <person name="Kuo A."/>
            <person name="Mitros T."/>
            <person name="Salamov A."/>
            <person name="Carpenter M.L."/>
            <person name="Signorovitch A.Y."/>
            <person name="Moreno M.A."/>
            <person name="Kamm K."/>
            <person name="Grimwood J."/>
            <person name="Schmutz J."/>
            <person name="Shapiro H."/>
            <person name="Grigoriev I.V."/>
            <person name="Buss L.W."/>
            <person name="Schierwater B."/>
            <person name="Dellaporta S.L."/>
            <person name="Rokhsar D.S."/>
        </authorList>
    </citation>
    <scope>NUCLEOTIDE SEQUENCE [LARGE SCALE GENOMIC DNA]</scope>
    <source>
        <strain evidence="4 5">Grell-BS-1999</strain>
    </source>
</reference>
<dbReference type="Proteomes" id="UP000009022">
    <property type="component" value="Unassembled WGS sequence"/>
</dbReference>
<evidence type="ECO:0000313" key="5">
    <source>
        <dbReference type="Proteomes" id="UP000009022"/>
    </source>
</evidence>
<organism evidence="4 5">
    <name type="scientific">Trichoplax adhaerens</name>
    <name type="common">Trichoplax reptans</name>
    <dbReference type="NCBI Taxonomy" id="10228"/>
    <lineage>
        <taxon>Eukaryota</taxon>
        <taxon>Metazoa</taxon>
        <taxon>Placozoa</taxon>
        <taxon>Uniplacotomia</taxon>
        <taxon>Trichoplacea</taxon>
        <taxon>Trichoplacidae</taxon>
        <taxon>Trichoplax</taxon>
    </lineage>
</organism>
<dbReference type="GO" id="GO:0005737">
    <property type="term" value="C:cytoplasm"/>
    <property type="evidence" value="ECO:0000318"/>
    <property type="project" value="GO_Central"/>
</dbReference>
<dbReference type="GO" id="GO:0005634">
    <property type="term" value="C:nucleus"/>
    <property type="evidence" value="ECO:0000318"/>
    <property type="project" value="GO_Central"/>
</dbReference>
<proteinExistence type="inferred from homology"/>
<dbReference type="InParanoid" id="B3RJ41"/>
<evidence type="ECO:0000259" key="3">
    <source>
        <dbReference type="Pfam" id="PF03959"/>
    </source>
</evidence>